<comment type="caution">
    <text evidence="1">The sequence shown here is derived from an EMBL/GenBank/DDBJ whole genome shotgun (WGS) entry which is preliminary data.</text>
</comment>
<dbReference type="AlphaFoldDB" id="X6MP70"/>
<dbReference type="Proteomes" id="UP000023152">
    <property type="component" value="Unassembled WGS sequence"/>
</dbReference>
<protein>
    <submittedName>
        <fullName evidence="1">Uncharacterized protein</fullName>
    </submittedName>
</protein>
<gene>
    <name evidence="1" type="ORF">RFI_22122</name>
</gene>
<keyword evidence="2" id="KW-1185">Reference proteome</keyword>
<evidence type="ECO:0000313" key="1">
    <source>
        <dbReference type="EMBL" id="ETO15242.1"/>
    </source>
</evidence>
<organism evidence="1 2">
    <name type="scientific">Reticulomyxa filosa</name>
    <dbReference type="NCBI Taxonomy" id="46433"/>
    <lineage>
        <taxon>Eukaryota</taxon>
        <taxon>Sar</taxon>
        <taxon>Rhizaria</taxon>
        <taxon>Retaria</taxon>
        <taxon>Foraminifera</taxon>
        <taxon>Monothalamids</taxon>
        <taxon>Reticulomyxidae</taxon>
        <taxon>Reticulomyxa</taxon>
    </lineage>
</organism>
<sequence>MEDDFIYKVPLNPYATTFENAKEYLKDKLEMIEFLGNGTGELISCDFSKSGLPDIFTIDKKDLLHNKYKHFPHYPAIQVHLNLRYNFIVPYERTIGTEGDSMPKIISNENIDISAIEKPGFHPFLHKRNTTKLYFALDNLYATQRSIKNDLKHLLHEVISNGYLCDLITPQNITNPQEEKTIHENIKQQIQYMKVISMH</sequence>
<dbReference type="EMBL" id="ASPP01019333">
    <property type="protein sequence ID" value="ETO15242.1"/>
    <property type="molecule type" value="Genomic_DNA"/>
</dbReference>
<name>X6MP70_RETFI</name>
<evidence type="ECO:0000313" key="2">
    <source>
        <dbReference type="Proteomes" id="UP000023152"/>
    </source>
</evidence>
<accession>X6MP70</accession>
<dbReference type="OrthoDB" id="6257037at2759"/>
<reference evidence="1 2" key="1">
    <citation type="journal article" date="2013" name="Curr. Biol.">
        <title>The Genome of the Foraminiferan Reticulomyxa filosa.</title>
        <authorList>
            <person name="Glockner G."/>
            <person name="Hulsmann N."/>
            <person name="Schleicher M."/>
            <person name="Noegel A.A."/>
            <person name="Eichinger L."/>
            <person name="Gallinger C."/>
            <person name="Pawlowski J."/>
            <person name="Sierra R."/>
            <person name="Euteneuer U."/>
            <person name="Pillet L."/>
            <person name="Moustafa A."/>
            <person name="Platzer M."/>
            <person name="Groth M."/>
            <person name="Szafranski K."/>
            <person name="Schliwa M."/>
        </authorList>
    </citation>
    <scope>NUCLEOTIDE SEQUENCE [LARGE SCALE GENOMIC DNA]</scope>
</reference>
<proteinExistence type="predicted"/>